<keyword evidence="2 5" id="KW-0812">Transmembrane</keyword>
<reference evidence="7 8" key="1">
    <citation type="submission" date="2020-08" db="EMBL/GenBank/DDBJ databases">
        <title>Sequencing the genomes of 1000 actinobacteria strains.</title>
        <authorList>
            <person name="Klenk H.-P."/>
        </authorList>
    </citation>
    <scope>NUCLEOTIDE SEQUENCE [LARGE SCALE GENOMIC DNA]</scope>
    <source>
        <strain evidence="7 8">DSM 45582</strain>
    </source>
</reference>
<keyword evidence="4 5" id="KW-0472">Membrane</keyword>
<dbReference type="PROSITE" id="PS50850">
    <property type="entry name" value="MFS"/>
    <property type="match status" value="1"/>
</dbReference>
<dbReference type="PANTHER" id="PTHR42718">
    <property type="entry name" value="MAJOR FACILITATOR SUPERFAMILY MULTIDRUG TRANSPORTER MFSC"/>
    <property type="match status" value="1"/>
</dbReference>
<feature type="transmembrane region" description="Helical" evidence="5">
    <location>
        <begin position="142"/>
        <end position="164"/>
    </location>
</feature>
<dbReference type="GO" id="GO:0022857">
    <property type="term" value="F:transmembrane transporter activity"/>
    <property type="evidence" value="ECO:0007669"/>
    <property type="project" value="InterPro"/>
</dbReference>
<dbReference type="Proteomes" id="UP000580474">
    <property type="component" value="Unassembled WGS sequence"/>
</dbReference>
<feature type="transmembrane region" description="Helical" evidence="5">
    <location>
        <begin position="16"/>
        <end position="40"/>
    </location>
</feature>
<feature type="transmembrane region" description="Helical" evidence="5">
    <location>
        <begin position="279"/>
        <end position="302"/>
    </location>
</feature>
<evidence type="ECO:0000256" key="1">
    <source>
        <dbReference type="ARBA" id="ARBA00004651"/>
    </source>
</evidence>
<dbReference type="PANTHER" id="PTHR42718:SF39">
    <property type="entry name" value="ACTINORHODIN TRANSPORTER-RELATED"/>
    <property type="match status" value="1"/>
</dbReference>
<dbReference type="InterPro" id="IPR011701">
    <property type="entry name" value="MFS"/>
</dbReference>
<dbReference type="EMBL" id="JACHIV010000001">
    <property type="protein sequence ID" value="MBB5069770.1"/>
    <property type="molecule type" value="Genomic_DNA"/>
</dbReference>
<dbReference type="Gene3D" id="1.20.1250.20">
    <property type="entry name" value="MFS general substrate transporter like domains"/>
    <property type="match status" value="1"/>
</dbReference>
<evidence type="ECO:0000313" key="7">
    <source>
        <dbReference type="EMBL" id="MBB5069770.1"/>
    </source>
</evidence>
<dbReference type="InterPro" id="IPR036259">
    <property type="entry name" value="MFS_trans_sf"/>
</dbReference>
<dbReference type="InterPro" id="IPR020846">
    <property type="entry name" value="MFS_dom"/>
</dbReference>
<evidence type="ECO:0000313" key="8">
    <source>
        <dbReference type="Proteomes" id="UP000580474"/>
    </source>
</evidence>
<organism evidence="7 8">
    <name type="scientific">Saccharopolyspora gloriosae</name>
    <dbReference type="NCBI Taxonomy" id="455344"/>
    <lineage>
        <taxon>Bacteria</taxon>
        <taxon>Bacillati</taxon>
        <taxon>Actinomycetota</taxon>
        <taxon>Actinomycetes</taxon>
        <taxon>Pseudonocardiales</taxon>
        <taxon>Pseudonocardiaceae</taxon>
        <taxon>Saccharopolyspora</taxon>
    </lineage>
</organism>
<protein>
    <submittedName>
        <fullName evidence="7">EmrB/QacA subfamily drug resistance transporter</fullName>
    </submittedName>
</protein>
<feature type="transmembrane region" description="Helical" evidence="5">
    <location>
        <begin position="442"/>
        <end position="462"/>
    </location>
</feature>
<dbReference type="SUPFAM" id="SSF103473">
    <property type="entry name" value="MFS general substrate transporter"/>
    <property type="match status" value="1"/>
</dbReference>
<evidence type="ECO:0000256" key="2">
    <source>
        <dbReference type="ARBA" id="ARBA00022692"/>
    </source>
</evidence>
<dbReference type="AlphaFoldDB" id="A0A840NCX5"/>
<sequence>MGTSASRLAQRPTQRWQALVVCLLAGFMTLLDVSIVNVALPSMQQGLDAPPVALGWVVSGYALTFGLVLVPAGRLGDDRGRGRMFILALLLFTAASAAAGFAPSATWLVVSRLVQGVAGGMLNPQVLGLIQQLFQGSERAKAFGLFGAVIGLSTAIGPLLGGLIIELAGDEQGWRWVFFVNVPIGLAALVFAARVLPKAEPADGARSLDLVGVLLLGAALLALLLPLIERESGSGAPWYLLPAAPVLLVLFVLWERGYRARGREPLIDLGLFGIRSYSFGTALGMLYFAGFTSIFFVLALYFQRGLGYSPLQAGLAMTPFAIGSAASSALSGRLVNRFGRSLVVLGLVGALAGLVVTDLLLAGGPGHVAGLLVAGPLLLAGVGSGLVISPNQTVTLAKVDSARGGTAAGIQQTGQRLGTAIGTATASGLFFSALAVGGYDAAISTGLLVAVGFVALALLLAVTEQLILTRRR</sequence>
<feature type="domain" description="Major facilitator superfamily (MFS) profile" evidence="6">
    <location>
        <begin position="18"/>
        <end position="464"/>
    </location>
</feature>
<evidence type="ECO:0000259" key="6">
    <source>
        <dbReference type="PROSITE" id="PS50850"/>
    </source>
</evidence>
<dbReference type="PRINTS" id="PR01036">
    <property type="entry name" value="TCRTETB"/>
</dbReference>
<accession>A0A840NCX5</accession>
<dbReference type="Pfam" id="PF07690">
    <property type="entry name" value="MFS_1"/>
    <property type="match status" value="1"/>
</dbReference>
<feature type="transmembrane region" description="Helical" evidence="5">
    <location>
        <begin position="368"/>
        <end position="388"/>
    </location>
</feature>
<keyword evidence="3 5" id="KW-1133">Transmembrane helix</keyword>
<comment type="subcellular location">
    <subcellularLocation>
        <location evidence="1">Cell membrane</location>
        <topology evidence="1">Multi-pass membrane protein</topology>
    </subcellularLocation>
</comment>
<dbReference type="RefSeq" id="WP_184479409.1">
    <property type="nucleotide sequence ID" value="NZ_JACHIV010000001.1"/>
</dbReference>
<dbReference type="CDD" id="cd17321">
    <property type="entry name" value="MFS_MMR_MDR_like"/>
    <property type="match status" value="1"/>
</dbReference>
<evidence type="ECO:0000256" key="4">
    <source>
        <dbReference type="ARBA" id="ARBA00023136"/>
    </source>
</evidence>
<feature type="transmembrane region" description="Helical" evidence="5">
    <location>
        <begin position="417"/>
        <end position="436"/>
    </location>
</feature>
<dbReference type="GO" id="GO:0005886">
    <property type="term" value="C:plasma membrane"/>
    <property type="evidence" value="ECO:0007669"/>
    <property type="project" value="UniProtKB-SubCell"/>
</dbReference>
<proteinExistence type="predicted"/>
<feature type="transmembrane region" description="Helical" evidence="5">
    <location>
        <begin position="109"/>
        <end position="130"/>
    </location>
</feature>
<feature type="transmembrane region" description="Helical" evidence="5">
    <location>
        <begin position="308"/>
        <end position="330"/>
    </location>
</feature>
<gene>
    <name evidence="7" type="ORF">BJ969_002858</name>
</gene>
<dbReference type="Gene3D" id="1.20.1720.10">
    <property type="entry name" value="Multidrug resistance protein D"/>
    <property type="match status" value="1"/>
</dbReference>
<feature type="transmembrane region" description="Helical" evidence="5">
    <location>
        <begin position="84"/>
        <end position="103"/>
    </location>
</feature>
<comment type="caution">
    <text evidence="7">The sequence shown here is derived from an EMBL/GenBank/DDBJ whole genome shotgun (WGS) entry which is preliminary data.</text>
</comment>
<feature type="transmembrane region" description="Helical" evidence="5">
    <location>
        <begin position="176"/>
        <end position="196"/>
    </location>
</feature>
<evidence type="ECO:0000256" key="3">
    <source>
        <dbReference type="ARBA" id="ARBA00022989"/>
    </source>
</evidence>
<feature type="transmembrane region" description="Helical" evidence="5">
    <location>
        <begin position="240"/>
        <end position="258"/>
    </location>
</feature>
<feature type="transmembrane region" description="Helical" evidence="5">
    <location>
        <begin position="208"/>
        <end position="228"/>
    </location>
</feature>
<name>A0A840NCX5_9PSEU</name>
<feature type="transmembrane region" description="Helical" evidence="5">
    <location>
        <begin position="342"/>
        <end position="362"/>
    </location>
</feature>
<keyword evidence="8" id="KW-1185">Reference proteome</keyword>
<feature type="transmembrane region" description="Helical" evidence="5">
    <location>
        <begin position="52"/>
        <end position="72"/>
    </location>
</feature>
<evidence type="ECO:0000256" key="5">
    <source>
        <dbReference type="SAM" id="Phobius"/>
    </source>
</evidence>